<proteinExistence type="inferred from homology"/>
<dbReference type="InterPro" id="IPR010099">
    <property type="entry name" value="SDR39U1"/>
</dbReference>
<dbReference type="Proteomes" id="UP000257136">
    <property type="component" value="Unassembled WGS sequence"/>
</dbReference>
<dbReference type="InterPro" id="IPR036291">
    <property type="entry name" value="NAD(P)-bd_dom_sf"/>
</dbReference>
<accession>A0A3E0E8X2</accession>
<comment type="caution">
    <text evidence="4">The sequence shown here is derived from an EMBL/GenBank/DDBJ whole genome shotgun (WGS) entry which is preliminary data.</text>
</comment>
<reference evidence="4 5" key="1">
    <citation type="submission" date="2018-08" db="EMBL/GenBank/DDBJ databases">
        <title>Genomic Encyclopedia of Archaeal and Bacterial Type Strains, Phase II (KMG-II): from individual species to whole genera.</title>
        <authorList>
            <person name="Goeker M."/>
        </authorList>
    </citation>
    <scope>NUCLEOTIDE SEQUENCE [LARGE SCALE GENOMIC DNA]</scope>
    <source>
        <strain evidence="4 5">DSM 100880</strain>
    </source>
</reference>
<dbReference type="OrthoDB" id="9801773at2"/>
<dbReference type="SUPFAM" id="SSF51735">
    <property type="entry name" value="NAD(P)-binding Rossmann-fold domains"/>
    <property type="match status" value="1"/>
</dbReference>
<dbReference type="InterPro" id="IPR001509">
    <property type="entry name" value="Epimerase_deHydtase"/>
</dbReference>
<feature type="domain" description="NAD-dependent epimerase/dehydratase" evidence="2">
    <location>
        <begin position="5"/>
        <end position="226"/>
    </location>
</feature>
<dbReference type="Pfam" id="PF08338">
    <property type="entry name" value="DUF1731"/>
    <property type="match status" value="1"/>
</dbReference>
<sequence length="303" mass="33861">MQKNVLITGGTGFIGRYLTKKLLERDYTVSILTRDRRPNTDKVSYYTWDVTAQNIDESAVYNADYIIHLAGENIAEERWTSKRKAAIRDSRIQSAQLIYDTLKKLNKRVDAFVSASGIGYYGAVNGEGICTENTLPADDFVGTVCQDWENAADLMVGLGIRTVKIRTGLVLGKNEGILKKLNPIFKKGLGSALGSGKQYMPWVHVHDLCMMYIEAIENGKMTGPYNATINDSTTNLIFSKELANSYGFSIWLPKVPAFLIQLVLGERATLLLTGRRVSSDKIKKLGFRFQFKNLPKAIKNCIK</sequence>
<evidence type="ECO:0000313" key="4">
    <source>
        <dbReference type="EMBL" id="REG94110.1"/>
    </source>
</evidence>
<dbReference type="PANTHER" id="PTHR11092:SF0">
    <property type="entry name" value="EPIMERASE FAMILY PROTEIN SDR39U1"/>
    <property type="match status" value="1"/>
</dbReference>
<dbReference type="RefSeq" id="WP_115814650.1">
    <property type="nucleotide sequence ID" value="NZ_QUNI01000013.1"/>
</dbReference>
<dbReference type="AlphaFoldDB" id="A0A3E0E8X2"/>
<dbReference type="InterPro" id="IPR013549">
    <property type="entry name" value="DUF1731"/>
</dbReference>
<protein>
    <recommendedName>
        <fullName evidence="6">TIGR01777 family protein</fullName>
    </recommendedName>
</protein>
<gene>
    <name evidence="4" type="ORF">C8P67_11382</name>
</gene>
<comment type="similarity">
    <text evidence="1">Belongs to the NAD(P)-dependent epimerase/dehydratase family. SDR39U1 subfamily.</text>
</comment>
<feature type="domain" description="DUF1731" evidence="3">
    <location>
        <begin position="255"/>
        <end position="300"/>
    </location>
</feature>
<dbReference type="EMBL" id="QUNI01000013">
    <property type="protein sequence ID" value="REG94110.1"/>
    <property type="molecule type" value="Genomic_DNA"/>
</dbReference>
<evidence type="ECO:0000256" key="1">
    <source>
        <dbReference type="ARBA" id="ARBA00009353"/>
    </source>
</evidence>
<keyword evidence="5" id="KW-1185">Reference proteome</keyword>
<evidence type="ECO:0000259" key="3">
    <source>
        <dbReference type="Pfam" id="PF08338"/>
    </source>
</evidence>
<dbReference type="Gene3D" id="3.40.50.720">
    <property type="entry name" value="NAD(P)-binding Rossmann-like Domain"/>
    <property type="match status" value="1"/>
</dbReference>
<name>A0A3E0E8X2_9FLAO</name>
<dbReference type="NCBIfam" id="TIGR01777">
    <property type="entry name" value="yfcH"/>
    <property type="match status" value="1"/>
</dbReference>
<dbReference type="PANTHER" id="PTHR11092">
    <property type="entry name" value="SUGAR NUCLEOTIDE EPIMERASE RELATED"/>
    <property type="match status" value="1"/>
</dbReference>
<dbReference type="Pfam" id="PF01370">
    <property type="entry name" value="Epimerase"/>
    <property type="match status" value="1"/>
</dbReference>
<evidence type="ECO:0000313" key="5">
    <source>
        <dbReference type="Proteomes" id="UP000257136"/>
    </source>
</evidence>
<evidence type="ECO:0000259" key="2">
    <source>
        <dbReference type="Pfam" id="PF01370"/>
    </source>
</evidence>
<organism evidence="4 5">
    <name type="scientific">Flavobacterium aquicola</name>
    <dbReference type="NCBI Taxonomy" id="1682742"/>
    <lineage>
        <taxon>Bacteria</taxon>
        <taxon>Pseudomonadati</taxon>
        <taxon>Bacteroidota</taxon>
        <taxon>Flavobacteriia</taxon>
        <taxon>Flavobacteriales</taxon>
        <taxon>Flavobacteriaceae</taxon>
        <taxon>Flavobacterium</taxon>
    </lineage>
</organism>
<evidence type="ECO:0008006" key="6">
    <source>
        <dbReference type="Google" id="ProtNLM"/>
    </source>
</evidence>